<gene>
    <name evidence="1" type="ordered locus">Minf_0729</name>
</gene>
<dbReference type="KEGG" id="min:Minf_0729"/>
<proteinExistence type="predicted"/>
<organism evidence="1 2">
    <name type="scientific">Methylacidiphilum infernorum (isolate V4)</name>
    <name type="common">Methylokorus infernorum (strain V4)</name>
    <dbReference type="NCBI Taxonomy" id="481448"/>
    <lineage>
        <taxon>Bacteria</taxon>
        <taxon>Pseudomonadati</taxon>
        <taxon>Verrucomicrobiota</taxon>
        <taxon>Methylacidiphilae</taxon>
        <taxon>Methylacidiphilales</taxon>
        <taxon>Methylacidiphilaceae</taxon>
        <taxon>Methylacidiphilum (ex Ratnadevi et al. 2023)</taxon>
    </lineage>
</organism>
<dbReference type="HOGENOM" id="CLU_1413720_0_0_0"/>
<dbReference type="STRING" id="481448.Minf_0729"/>
<accession>B3E0N0</accession>
<reference evidence="1 2" key="1">
    <citation type="journal article" date="2008" name="Biol. Direct">
        <title>Complete genome sequence of the extremely acidophilic methanotroph isolate V4, Methylacidiphilum infernorum, a representative of the bacterial phylum Verrucomicrobia.</title>
        <authorList>
            <person name="Hou S."/>
            <person name="Makarova K.S."/>
            <person name="Saw J.H."/>
            <person name="Senin P."/>
            <person name="Ly B.V."/>
            <person name="Zhou Z."/>
            <person name="Ren Y."/>
            <person name="Wang J."/>
            <person name="Galperin M.Y."/>
            <person name="Omelchenko M.V."/>
            <person name="Wolf Y.I."/>
            <person name="Yutin N."/>
            <person name="Koonin E.V."/>
            <person name="Stott M.B."/>
            <person name="Mountain B.W."/>
            <person name="Crowe M.A."/>
            <person name="Smirnova A.V."/>
            <person name="Dunfield P.F."/>
            <person name="Feng L."/>
            <person name="Wang L."/>
            <person name="Alam M."/>
        </authorList>
    </citation>
    <scope>NUCLEOTIDE SEQUENCE [LARGE SCALE GENOMIC DNA]</scope>
    <source>
        <strain evidence="2">Isolate V4</strain>
    </source>
</reference>
<protein>
    <submittedName>
        <fullName evidence="1">Uncharacterized protein</fullName>
    </submittedName>
</protein>
<dbReference type="AlphaFoldDB" id="B3E0N0"/>
<dbReference type="EMBL" id="CP000975">
    <property type="protein sequence ID" value="ACD82784.1"/>
    <property type="molecule type" value="Genomic_DNA"/>
</dbReference>
<evidence type="ECO:0000313" key="2">
    <source>
        <dbReference type="Proteomes" id="UP000009149"/>
    </source>
</evidence>
<sequence length="192" mass="21722">MGKSQAGRLIALVNKEQLDLSDLKEINRIVQYYFFQAGLEKMGEETPIFVSHKKRSLLGPRRPIPPDYPAKLMSYGHAHEETQSYSYHSPAHAQRAIRSIEAEIKSRESTDWAAISAGPYFLTPTNSSVHRRLTVSFDPHQVACSFPEIRKLYAINGNLTRKNALDYAEGKAGKMDVSCVFQSGRLVRLTFY</sequence>
<name>B3E0N0_METI4</name>
<evidence type="ECO:0000313" key="1">
    <source>
        <dbReference type="EMBL" id="ACD82784.1"/>
    </source>
</evidence>
<dbReference type="Proteomes" id="UP000009149">
    <property type="component" value="Chromosome"/>
</dbReference>